<evidence type="ECO:0000313" key="10">
    <source>
        <dbReference type="EMBL" id="KAF2843625.1"/>
    </source>
</evidence>
<dbReference type="EMBL" id="MU006089">
    <property type="protein sequence ID" value="KAF2843625.1"/>
    <property type="molecule type" value="Genomic_DNA"/>
</dbReference>
<dbReference type="GO" id="GO:0016592">
    <property type="term" value="C:mediator complex"/>
    <property type="evidence" value="ECO:0007669"/>
    <property type="project" value="InterPro"/>
</dbReference>
<keyword evidence="6 8" id="KW-0539">Nucleus</keyword>
<dbReference type="PANTHER" id="PTHR13114:SF7">
    <property type="entry name" value="MEDIATOR OF RNA POLYMERASE II TRANSCRIPTION SUBUNIT 17"/>
    <property type="match status" value="1"/>
</dbReference>
<comment type="subcellular location">
    <subcellularLocation>
        <location evidence="1 8">Nucleus</location>
    </subcellularLocation>
</comment>
<evidence type="ECO:0000256" key="5">
    <source>
        <dbReference type="ARBA" id="ARBA00023163"/>
    </source>
</evidence>
<reference evidence="10" key="1">
    <citation type="journal article" date="2020" name="Stud. Mycol.">
        <title>101 Dothideomycetes genomes: a test case for predicting lifestyles and emergence of pathogens.</title>
        <authorList>
            <person name="Haridas S."/>
            <person name="Albert R."/>
            <person name="Binder M."/>
            <person name="Bloem J."/>
            <person name="Labutti K."/>
            <person name="Salamov A."/>
            <person name="Andreopoulos B."/>
            <person name="Baker S."/>
            <person name="Barry K."/>
            <person name="Bills G."/>
            <person name="Bluhm B."/>
            <person name="Cannon C."/>
            <person name="Castanera R."/>
            <person name="Culley D."/>
            <person name="Daum C."/>
            <person name="Ezra D."/>
            <person name="Gonzalez J."/>
            <person name="Henrissat B."/>
            <person name="Kuo A."/>
            <person name="Liang C."/>
            <person name="Lipzen A."/>
            <person name="Lutzoni F."/>
            <person name="Magnuson J."/>
            <person name="Mondo S."/>
            <person name="Nolan M."/>
            <person name="Ohm R."/>
            <person name="Pangilinan J."/>
            <person name="Park H.-J."/>
            <person name="Ramirez L."/>
            <person name="Alfaro M."/>
            <person name="Sun H."/>
            <person name="Tritt A."/>
            <person name="Yoshinaga Y."/>
            <person name="Zwiers L.-H."/>
            <person name="Turgeon B."/>
            <person name="Goodwin S."/>
            <person name="Spatafora J."/>
            <person name="Crous P."/>
            <person name="Grigoriev I."/>
        </authorList>
    </citation>
    <scope>NUCLEOTIDE SEQUENCE</scope>
    <source>
        <strain evidence="10">CBS 101060</strain>
    </source>
</reference>
<accession>A0A9P4SJB4</accession>
<comment type="subunit">
    <text evidence="8">Component of the Mediator complex.</text>
</comment>
<evidence type="ECO:0000256" key="9">
    <source>
        <dbReference type="SAM" id="MobiDB-lite"/>
    </source>
</evidence>
<dbReference type="Gene3D" id="6.10.250.2620">
    <property type="match status" value="1"/>
</dbReference>
<feature type="region of interest" description="Disordered" evidence="9">
    <location>
        <begin position="54"/>
        <end position="74"/>
    </location>
</feature>
<dbReference type="OrthoDB" id="5319830at2759"/>
<dbReference type="GO" id="GO:0070847">
    <property type="term" value="C:core mediator complex"/>
    <property type="evidence" value="ECO:0007669"/>
    <property type="project" value="TreeGrafter"/>
</dbReference>
<dbReference type="PANTHER" id="PTHR13114">
    <property type="entry name" value="MEDIATOR OF RNA POLYMERASE II TRANSCRIPTION SUBUNIT 17"/>
    <property type="match status" value="1"/>
</dbReference>
<evidence type="ECO:0000256" key="6">
    <source>
        <dbReference type="ARBA" id="ARBA00023242"/>
    </source>
</evidence>
<protein>
    <recommendedName>
        <fullName evidence="3 8">Mediator of RNA polymerase II transcription subunit 17</fullName>
    </recommendedName>
    <alternativeName>
        <fullName evidence="7 8">Mediator complex subunit 17</fullName>
    </alternativeName>
</protein>
<evidence type="ECO:0000256" key="8">
    <source>
        <dbReference type="RuleBase" id="RU364140"/>
    </source>
</evidence>
<evidence type="ECO:0000256" key="7">
    <source>
        <dbReference type="ARBA" id="ARBA00032014"/>
    </source>
</evidence>
<name>A0A9P4SJB4_9PEZI</name>
<evidence type="ECO:0000256" key="2">
    <source>
        <dbReference type="ARBA" id="ARBA00005635"/>
    </source>
</evidence>
<keyword evidence="8" id="KW-0010">Activator</keyword>
<evidence type="ECO:0000313" key="11">
    <source>
        <dbReference type="Proteomes" id="UP000799429"/>
    </source>
</evidence>
<dbReference type="InterPro" id="IPR019313">
    <property type="entry name" value="Mediator_Med17"/>
</dbReference>
<comment type="function">
    <text evidence="8">Component of the Mediator complex, a coactivator involved in the regulated transcription of nearly all RNA polymerase II-dependent genes. Mediator functions as a bridge to convey information from gene-specific regulatory proteins to the basal RNA polymerase II transcription machinery. Mediator is recruited to promoters by direct interactions with regulatory proteins and serves as a scaffold for the assembly of a functional preinitiation complex with RNA polymerase II and the general transcription factors.</text>
</comment>
<dbReference type="GO" id="GO:0003712">
    <property type="term" value="F:transcription coregulator activity"/>
    <property type="evidence" value="ECO:0007669"/>
    <property type="project" value="InterPro"/>
</dbReference>
<gene>
    <name evidence="8" type="primary">MED17</name>
    <name evidence="10" type="ORF">M501DRAFT_985724</name>
</gene>
<dbReference type="AlphaFoldDB" id="A0A9P4SJB4"/>
<comment type="caution">
    <text evidence="10">The sequence shown here is derived from an EMBL/GenBank/DDBJ whole genome shotgun (WGS) entry which is preliminary data.</text>
</comment>
<evidence type="ECO:0000256" key="1">
    <source>
        <dbReference type="ARBA" id="ARBA00004123"/>
    </source>
</evidence>
<dbReference type="Proteomes" id="UP000799429">
    <property type="component" value="Unassembled WGS sequence"/>
</dbReference>
<keyword evidence="4 8" id="KW-0805">Transcription regulation</keyword>
<organism evidence="10 11">
    <name type="scientific">Patellaria atrata CBS 101060</name>
    <dbReference type="NCBI Taxonomy" id="1346257"/>
    <lineage>
        <taxon>Eukaryota</taxon>
        <taxon>Fungi</taxon>
        <taxon>Dikarya</taxon>
        <taxon>Ascomycota</taxon>
        <taxon>Pezizomycotina</taxon>
        <taxon>Dothideomycetes</taxon>
        <taxon>Dothideomycetes incertae sedis</taxon>
        <taxon>Patellariales</taxon>
        <taxon>Patellariaceae</taxon>
        <taxon>Patellaria</taxon>
    </lineage>
</organism>
<keyword evidence="5 8" id="KW-0804">Transcription</keyword>
<proteinExistence type="inferred from homology"/>
<sequence length="648" mass="72714">MGTINPNLPLALRAWPTEDKDANSIQTLISRISQQHRHARHVTEKGLLEEIANKTANNNEEEEVSEDDGVETLTEPTTKNLEELYKDKSELFQYCLTAREHAAYALDLISLLISKKSKTGEQTVSPALKEAAGLGTLGYDKWQNTQTNPQTQELEDLIATGQRAKSLNTAADTLLKAATRLEKEVRRETTYWEEILSISEKGWSVRRVPRQRLTLGVQYGFLEAINQFRSRGFAVLRSNESGNIELDQGMLQKPKGLRIRVTTSDGKVVGTSKPPLVSNMAELSLEDHIHKARDSIFEEELFHELMLEARVLTGYHVNLREQTIHANIALSEASALKADPSLVSGFLIDLVTLDEDLMQTKKRPSDNLAQKIALALRVLLCYNHRWRLRKRSGIPPPLSDKPQNTPAPPILRPVLSYFHYTSAVSNLRDYVHKVSKSLRSAGLELEYSLKQDTNLSNLSKTIASNANDTRSEVENLTSILINPLQYSITLDLGSLKVNNTSDQALVIESLGQLYPPIWGTQYAVIVTPALSSILGYENNRSGSVRYELTSFSKAITHIDHMLAVFIAHAIIAPDFEGVREIDKSAELIKTTSGVKQSSRFRINVKNGSLSLYWRRASALKHPEEIIWDGERAEKGLKEVMEEMLMKEE</sequence>
<evidence type="ECO:0000256" key="3">
    <source>
        <dbReference type="ARBA" id="ARBA00019610"/>
    </source>
</evidence>
<dbReference type="Pfam" id="PF10156">
    <property type="entry name" value="Med17"/>
    <property type="match status" value="1"/>
</dbReference>
<feature type="compositionally biased region" description="Acidic residues" evidence="9">
    <location>
        <begin position="59"/>
        <end position="70"/>
    </location>
</feature>
<evidence type="ECO:0000256" key="4">
    <source>
        <dbReference type="ARBA" id="ARBA00023015"/>
    </source>
</evidence>
<comment type="similarity">
    <text evidence="2 8">Belongs to the Mediator complex subunit 17 family.</text>
</comment>
<dbReference type="GO" id="GO:0006357">
    <property type="term" value="P:regulation of transcription by RNA polymerase II"/>
    <property type="evidence" value="ECO:0007669"/>
    <property type="project" value="InterPro"/>
</dbReference>
<keyword evidence="11" id="KW-1185">Reference proteome</keyword>